<dbReference type="PRINTS" id="PR00463">
    <property type="entry name" value="EP450I"/>
</dbReference>
<feature type="non-terminal residue" evidence="15">
    <location>
        <position position="1"/>
    </location>
</feature>
<dbReference type="InterPro" id="IPR036396">
    <property type="entry name" value="Cyt_P450_sf"/>
</dbReference>
<dbReference type="Gene3D" id="1.10.630.10">
    <property type="entry name" value="Cytochrome P450"/>
    <property type="match status" value="1"/>
</dbReference>
<dbReference type="PANTHER" id="PTHR24292">
    <property type="entry name" value="CYTOCHROME P450"/>
    <property type="match status" value="1"/>
</dbReference>
<evidence type="ECO:0000256" key="14">
    <source>
        <dbReference type="RuleBase" id="RU000461"/>
    </source>
</evidence>
<keyword evidence="11 14" id="KW-0503">Monooxygenase</keyword>
<dbReference type="GO" id="GO:0005506">
    <property type="term" value="F:iron ion binding"/>
    <property type="evidence" value="ECO:0007669"/>
    <property type="project" value="InterPro"/>
</dbReference>
<evidence type="ECO:0000256" key="11">
    <source>
        <dbReference type="ARBA" id="ARBA00023033"/>
    </source>
</evidence>
<keyword evidence="10 13" id="KW-0408">Iron</keyword>
<accession>A0A1B6L0D4</accession>
<feature type="binding site" description="axial binding residue" evidence="13">
    <location>
        <position position="86"/>
    </location>
    <ligand>
        <name>heme</name>
        <dbReference type="ChEBI" id="CHEBI:30413"/>
    </ligand>
    <ligandPart>
        <name>Fe</name>
        <dbReference type="ChEBI" id="CHEBI:18248"/>
    </ligandPart>
</feature>
<keyword evidence="9 14" id="KW-0560">Oxidoreductase</keyword>
<dbReference type="AlphaFoldDB" id="A0A1B6L0D4"/>
<evidence type="ECO:0000256" key="7">
    <source>
        <dbReference type="ARBA" id="ARBA00022824"/>
    </source>
</evidence>
<comment type="similarity">
    <text evidence="4 14">Belongs to the cytochrome P450 family.</text>
</comment>
<dbReference type="PROSITE" id="PS00086">
    <property type="entry name" value="CYTOCHROME_P450"/>
    <property type="match status" value="1"/>
</dbReference>
<evidence type="ECO:0000256" key="10">
    <source>
        <dbReference type="ARBA" id="ARBA00023004"/>
    </source>
</evidence>
<dbReference type="InterPro" id="IPR050476">
    <property type="entry name" value="Insect_CytP450_Detox"/>
</dbReference>
<evidence type="ECO:0000256" key="6">
    <source>
        <dbReference type="ARBA" id="ARBA00022723"/>
    </source>
</evidence>
<evidence type="ECO:0000256" key="9">
    <source>
        <dbReference type="ARBA" id="ARBA00023002"/>
    </source>
</evidence>
<protein>
    <recommendedName>
        <fullName evidence="16">Cytochrome P450</fullName>
    </recommendedName>
</protein>
<dbReference type="Pfam" id="PF00067">
    <property type="entry name" value="p450"/>
    <property type="match status" value="1"/>
</dbReference>
<dbReference type="InterPro" id="IPR017972">
    <property type="entry name" value="Cyt_P450_CS"/>
</dbReference>
<reference evidence="15" key="1">
    <citation type="submission" date="2015-11" db="EMBL/GenBank/DDBJ databases">
        <title>De novo transcriptome assembly of four potential Pierce s Disease insect vectors from Arizona vineyards.</title>
        <authorList>
            <person name="Tassone E.E."/>
        </authorList>
    </citation>
    <scope>NUCLEOTIDE SEQUENCE</scope>
</reference>
<evidence type="ECO:0000256" key="4">
    <source>
        <dbReference type="ARBA" id="ARBA00010617"/>
    </source>
</evidence>
<keyword evidence="5 13" id="KW-0349">Heme</keyword>
<dbReference type="GO" id="GO:0020037">
    <property type="term" value="F:heme binding"/>
    <property type="evidence" value="ECO:0007669"/>
    <property type="project" value="InterPro"/>
</dbReference>
<proteinExistence type="inferred from homology"/>
<evidence type="ECO:0000256" key="3">
    <source>
        <dbReference type="ARBA" id="ARBA00004406"/>
    </source>
</evidence>
<dbReference type="PANTHER" id="PTHR24292:SF104">
    <property type="entry name" value="CYTOCHROME P450 308A1-RELATED"/>
    <property type="match status" value="1"/>
</dbReference>
<dbReference type="InterPro" id="IPR002401">
    <property type="entry name" value="Cyt_P450_E_grp-I"/>
</dbReference>
<evidence type="ECO:0000256" key="12">
    <source>
        <dbReference type="ARBA" id="ARBA00023136"/>
    </source>
</evidence>
<dbReference type="InterPro" id="IPR001128">
    <property type="entry name" value="Cyt_P450"/>
</dbReference>
<gene>
    <name evidence="15" type="ORF">g.52358</name>
</gene>
<organism evidence="15">
    <name type="scientific">Graphocephala atropunctata</name>
    <dbReference type="NCBI Taxonomy" id="36148"/>
    <lineage>
        <taxon>Eukaryota</taxon>
        <taxon>Metazoa</taxon>
        <taxon>Ecdysozoa</taxon>
        <taxon>Arthropoda</taxon>
        <taxon>Hexapoda</taxon>
        <taxon>Insecta</taxon>
        <taxon>Pterygota</taxon>
        <taxon>Neoptera</taxon>
        <taxon>Paraneoptera</taxon>
        <taxon>Hemiptera</taxon>
        <taxon>Auchenorrhyncha</taxon>
        <taxon>Membracoidea</taxon>
        <taxon>Cicadellidae</taxon>
        <taxon>Cicadellinae</taxon>
        <taxon>Cicadellini</taxon>
        <taxon>Graphocephala</taxon>
    </lineage>
</organism>
<evidence type="ECO:0000256" key="13">
    <source>
        <dbReference type="PIRSR" id="PIRSR602401-1"/>
    </source>
</evidence>
<evidence type="ECO:0000256" key="2">
    <source>
        <dbReference type="ARBA" id="ARBA00004174"/>
    </source>
</evidence>
<keyword evidence="7" id="KW-0256">Endoplasmic reticulum</keyword>
<comment type="subcellular location">
    <subcellularLocation>
        <location evidence="3">Endoplasmic reticulum membrane</location>
        <topology evidence="3">Peripheral membrane protein</topology>
    </subcellularLocation>
    <subcellularLocation>
        <location evidence="2">Microsome membrane</location>
        <topology evidence="2">Peripheral membrane protein</topology>
    </subcellularLocation>
</comment>
<keyword evidence="6 13" id="KW-0479">Metal-binding</keyword>
<comment type="cofactor">
    <cofactor evidence="1 13">
        <name>heme</name>
        <dbReference type="ChEBI" id="CHEBI:30413"/>
    </cofactor>
</comment>
<dbReference type="GO" id="GO:0004497">
    <property type="term" value="F:monooxygenase activity"/>
    <property type="evidence" value="ECO:0007669"/>
    <property type="project" value="UniProtKB-KW"/>
</dbReference>
<dbReference type="SUPFAM" id="SSF48264">
    <property type="entry name" value="Cytochrome P450"/>
    <property type="match status" value="1"/>
</dbReference>
<sequence length="143" mass="16933">EETGRKYHVVFSLPKTCTKYVNLEIDGNEVDLFPGQIVNIPCMDIQKDPKYYPDPEVFDPERFSEENKRERPELAFLLFSEGPRICAGIHFGILQVKLILCHLFYNYRILPTSSTFTETEFEKHAYFVSPIHKQYLKLERRNR</sequence>
<dbReference type="GO" id="GO:0016705">
    <property type="term" value="F:oxidoreductase activity, acting on paired donors, with incorporation or reduction of molecular oxygen"/>
    <property type="evidence" value="ECO:0007669"/>
    <property type="project" value="InterPro"/>
</dbReference>
<evidence type="ECO:0008006" key="16">
    <source>
        <dbReference type="Google" id="ProtNLM"/>
    </source>
</evidence>
<dbReference type="EMBL" id="GEBQ01022829">
    <property type="protein sequence ID" value="JAT17148.1"/>
    <property type="molecule type" value="Transcribed_RNA"/>
</dbReference>
<evidence type="ECO:0000313" key="15">
    <source>
        <dbReference type="EMBL" id="JAT17148.1"/>
    </source>
</evidence>
<keyword evidence="8" id="KW-0492">Microsome</keyword>
<keyword evidence="12" id="KW-0472">Membrane</keyword>
<dbReference type="GO" id="GO:0005789">
    <property type="term" value="C:endoplasmic reticulum membrane"/>
    <property type="evidence" value="ECO:0007669"/>
    <property type="project" value="UniProtKB-SubCell"/>
</dbReference>
<evidence type="ECO:0000256" key="8">
    <source>
        <dbReference type="ARBA" id="ARBA00022848"/>
    </source>
</evidence>
<evidence type="ECO:0000256" key="5">
    <source>
        <dbReference type="ARBA" id="ARBA00022617"/>
    </source>
</evidence>
<evidence type="ECO:0000256" key="1">
    <source>
        <dbReference type="ARBA" id="ARBA00001971"/>
    </source>
</evidence>
<name>A0A1B6L0D4_9HEMI</name>